<gene>
    <name evidence="1" type="ORF">GLOINDRAFT_9862</name>
</gene>
<proteinExistence type="predicted"/>
<evidence type="ECO:0000313" key="1">
    <source>
        <dbReference type="EMBL" id="ERZ99114.1"/>
    </source>
</evidence>
<reference evidence="1" key="1">
    <citation type="submission" date="2013-07" db="EMBL/GenBank/DDBJ databases">
        <title>The genome of an arbuscular mycorrhizal fungus provides insights into the evolution of the oldest plant symbiosis.</title>
        <authorList>
            <consortium name="DOE Joint Genome Institute"/>
            <person name="Tisserant E."/>
            <person name="Malbreil M."/>
            <person name="Kuo A."/>
            <person name="Kohler A."/>
            <person name="Symeonidi A."/>
            <person name="Balestrini R."/>
            <person name="Charron P."/>
            <person name="Duensing N."/>
            <person name="Frei-dit-Frey N."/>
            <person name="Gianinazzi-Pearson V."/>
            <person name="Gilbert B."/>
            <person name="Handa Y."/>
            <person name="Hijri M."/>
            <person name="Kaul R."/>
            <person name="Kawaguchi M."/>
            <person name="Krajinski F."/>
            <person name="Lammers P."/>
            <person name="Lapierre D."/>
            <person name="Masclaux F.G."/>
            <person name="Murat C."/>
            <person name="Morin E."/>
            <person name="Ndikumana S."/>
            <person name="Pagni M."/>
            <person name="Petitpierre D."/>
            <person name="Requena N."/>
            <person name="Rosikiewicz P."/>
            <person name="Riley R."/>
            <person name="Saito K."/>
            <person name="San Clemente H."/>
            <person name="Shapiro H."/>
            <person name="van Tuinen D."/>
            <person name="Becard G."/>
            <person name="Bonfante P."/>
            <person name="Paszkowski U."/>
            <person name="Shachar-Hill Y."/>
            <person name="Young J.P."/>
            <person name="Sanders I.R."/>
            <person name="Henrissat B."/>
            <person name="Rensing S.A."/>
            <person name="Grigoriev I.V."/>
            <person name="Corradi N."/>
            <person name="Roux C."/>
            <person name="Martin F."/>
        </authorList>
    </citation>
    <scope>NUCLEOTIDE SEQUENCE</scope>
    <source>
        <strain evidence="1">DAOM 197198</strain>
    </source>
</reference>
<sequence>MGNITSKHRMKLKYESHKLNAELHSRESRCNYELQIKKADIELMIQMKDQSSDKMIPPFRPPFHFTSTHAVSY</sequence>
<organism evidence="1">
    <name type="scientific">Rhizophagus irregularis (strain DAOM 181602 / DAOM 197198 / MUCL 43194)</name>
    <name type="common">Arbuscular mycorrhizal fungus</name>
    <name type="synonym">Glomus intraradices</name>
    <dbReference type="NCBI Taxonomy" id="747089"/>
    <lineage>
        <taxon>Eukaryota</taxon>
        <taxon>Fungi</taxon>
        <taxon>Fungi incertae sedis</taxon>
        <taxon>Mucoromycota</taxon>
        <taxon>Glomeromycotina</taxon>
        <taxon>Glomeromycetes</taxon>
        <taxon>Glomerales</taxon>
        <taxon>Glomeraceae</taxon>
        <taxon>Rhizophagus</taxon>
    </lineage>
</organism>
<dbReference type="AlphaFoldDB" id="U9ST90"/>
<accession>U9ST90</accession>
<dbReference type="EMBL" id="KI298243">
    <property type="protein sequence ID" value="ERZ99114.1"/>
    <property type="molecule type" value="Genomic_DNA"/>
</dbReference>
<protein>
    <submittedName>
        <fullName evidence="1">Uncharacterized protein</fullName>
    </submittedName>
</protein>
<dbReference type="HOGENOM" id="CLU_2777281_0_0_1"/>
<name>U9ST90_RHIID</name>